<keyword evidence="2" id="KW-1185">Reference proteome</keyword>
<evidence type="ECO:0000313" key="2">
    <source>
        <dbReference type="Proteomes" id="UP000054485"/>
    </source>
</evidence>
<organism evidence="1 2">
    <name type="scientific">Suillus luteus UH-Slu-Lm8-n1</name>
    <dbReference type="NCBI Taxonomy" id="930992"/>
    <lineage>
        <taxon>Eukaryota</taxon>
        <taxon>Fungi</taxon>
        <taxon>Dikarya</taxon>
        <taxon>Basidiomycota</taxon>
        <taxon>Agaricomycotina</taxon>
        <taxon>Agaricomycetes</taxon>
        <taxon>Agaricomycetidae</taxon>
        <taxon>Boletales</taxon>
        <taxon>Suillineae</taxon>
        <taxon>Suillaceae</taxon>
        <taxon>Suillus</taxon>
    </lineage>
</organism>
<reference evidence="2" key="2">
    <citation type="submission" date="2015-01" db="EMBL/GenBank/DDBJ databases">
        <title>Evolutionary Origins and Diversification of the Mycorrhizal Mutualists.</title>
        <authorList>
            <consortium name="DOE Joint Genome Institute"/>
            <consortium name="Mycorrhizal Genomics Consortium"/>
            <person name="Kohler A."/>
            <person name="Kuo A."/>
            <person name="Nagy L.G."/>
            <person name="Floudas D."/>
            <person name="Copeland A."/>
            <person name="Barry K.W."/>
            <person name="Cichocki N."/>
            <person name="Veneault-Fourrey C."/>
            <person name="LaButti K."/>
            <person name="Lindquist E.A."/>
            <person name="Lipzen A."/>
            <person name="Lundell T."/>
            <person name="Morin E."/>
            <person name="Murat C."/>
            <person name="Riley R."/>
            <person name="Ohm R."/>
            <person name="Sun H."/>
            <person name="Tunlid A."/>
            <person name="Henrissat B."/>
            <person name="Grigoriev I.V."/>
            <person name="Hibbett D.S."/>
            <person name="Martin F."/>
        </authorList>
    </citation>
    <scope>NUCLEOTIDE SEQUENCE [LARGE SCALE GENOMIC DNA]</scope>
    <source>
        <strain evidence="2">UH-Slu-Lm8-n1</strain>
    </source>
</reference>
<proteinExistence type="predicted"/>
<gene>
    <name evidence="1" type="ORF">CY34DRAFT_805856</name>
</gene>
<sequence>MVDMKLLALILRNPSCNEPYCIDRLAASSKKSVSERQLLEKVITDGPILATSSTSGYVHGDIRGVNIAARQTQRLLVPVRSALGWYVIWQVSSS</sequence>
<dbReference type="InParanoid" id="A0A0D0AIC7"/>
<dbReference type="Proteomes" id="UP000054485">
    <property type="component" value="Unassembled WGS sequence"/>
</dbReference>
<dbReference type="HOGENOM" id="CLU_2387632_0_0_1"/>
<protein>
    <submittedName>
        <fullName evidence="1">Uncharacterized protein</fullName>
    </submittedName>
</protein>
<reference evidence="1 2" key="1">
    <citation type="submission" date="2014-04" db="EMBL/GenBank/DDBJ databases">
        <authorList>
            <consortium name="DOE Joint Genome Institute"/>
            <person name="Kuo A."/>
            <person name="Ruytinx J."/>
            <person name="Rineau F."/>
            <person name="Colpaert J."/>
            <person name="Kohler A."/>
            <person name="Nagy L.G."/>
            <person name="Floudas D."/>
            <person name="Copeland A."/>
            <person name="Barry K.W."/>
            <person name="Cichocki N."/>
            <person name="Veneault-Fourrey C."/>
            <person name="LaButti K."/>
            <person name="Lindquist E.A."/>
            <person name="Lipzen A."/>
            <person name="Lundell T."/>
            <person name="Morin E."/>
            <person name="Murat C."/>
            <person name="Sun H."/>
            <person name="Tunlid A."/>
            <person name="Henrissat B."/>
            <person name="Grigoriev I.V."/>
            <person name="Hibbett D.S."/>
            <person name="Martin F."/>
            <person name="Nordberg H.P."/>
            <person name="Cantor M.N."/>
            <person name="Hua S.X."/>
        </authorList>
    </citation>
    <scope>NUCLEOTIDE SEQUENCE [LARGE SCALE GENOMIC DNA]</scope>
    <source>
        <strain evidence="1 2">UH-Slu-Lm8-n1</strain>
    </source>
</reference>
<evidence type="ECO:0000313" key="1">
    <source>
        <dbReference type="EMBL" id="KIK41621.1"/>
    </source>
</evidence>
<accession>A0A0D0AIC7</accession>
<dbReference type="EMBL" id="KN835263">
    <property type="protein sequence ID" value="KIK41621.1"/>
    <property type="molecule type" value="Genomic_DNA"/>
</dbReference>
<name>A0A0D0AIC7_9AGAM</name>
<dbReference type="AlphaFoldDB" id="A0A0D0AIC7"/>